<feature type="transmembrane region" description="Helical" evidence="1">
    <location>
        <begin position="67"/>
        <end position="87"/>
    </location>
</feature>
<evidence type="ECO:0000313" key="3">
    <source>
        <dbReference type="Proteomes" id="UP001197974"/>
    </source>
</evidence>
<keyword evidence="3" id="KW-1185">Reference proteome</keyword>
<proteinExistence type="predicted"/>
<dbReference type="Proteomes" id="UP001197974">
    <property type="component" value="Chromosome"/>
</dbReference>
<name>A0ABY9JQT5_9BACI</name>
<feature type="transmembrane region" description="Helical" evidence="1">
    <location>
        <begin position="151"/>
        <end position="169"/>
    </location>
</feature>
<keyword evidence="1" id="KW-0472">Membrane</keyword>
<reference evidence="2 3" key="1">
    <citation type="submission" date="2023-06" db="EMBL/GenBank/DDBJ databases">
        <title>Five Gram-positive bacteria isolated from mangrove sediments in Shenzhen, Guangdong, China.</title>
        <authorList>
            <person name="Yu S."/>
            <person name="Zheng W."/>
            <person name="Huang Y."/>
        </authorList>
    </citation>
    <scope>NUCLEOTIDE SEQUENCE [LARGE SCALE GENOMIC DNA]</scope>
    <source>
        <strain evidence="2 3">SaN35-3</strain>
    </source>
</reference>
<feature type="transmembrane region" description="Helical" evidence="1">
    <location>
        <begin position="107"/>
        <end position="130"/>
    </location>
</feature>
<keyword evidence="1" id="KW-1133">Transmembrane helix</keyword>
<gene>
    <name evidence="2" type="ORF">LC087_13000</name>
</gene>
<keyword evidence="1" id="KW-0812">Transmembrane</keyword>
<feature type="transmembrane region" description="Helical" evidence="1">
    <location>
        <begin position="24"/>
        <end position="47"/>
    </location>
</feature>
<sequence>MKWKEVKLYNVIFPIWLVLFSPPVIFISLIGNFLIDSIVILVCFYLFKISKLYFGVKDFYNNSIGKVWLFGFLSDFIGMLVLLAVTFLDGVFFDYYELASAISYDPFSHPLAVVIIVFAMGVASFFIYWFNHKYTFKHIIPDIKVRRRVSITIAIMTLPWTYLLPTKWFF</sequence>
<dbReference type="RefSeq" id="WP_226541252.1">
    <property type="nucleotide sequence ID" value="NZ_CP129013.1"/>
</dbReference>
<evidence type="ECO:0000313" key="2">
    <source>
        <dbReference type="EMBL" id="WLR41767.1"/>
    </source>
</evidence>
<protein>
    <submittedName>
        <fullName evidence="2">Uncharacterized protein</fullName>
    </submittedName>
</protein>
<organism evidence="2 3">
    <name type="scientific">Bacillus carboniphilus</name>
    <dbReference type="NCBI Taxonomy" id="86663"/>
    <lineage>
        <taxon>Bacteria</taxon>
        <taxon>Bacillati</taxon>
        <taxon>Bacillota</taxon>
        <taxon>Bacilli</taxon>
        <taxon>Bacillales</taxon>
        <taxon>Bacillaceae</taxon>
        <taxon>Bacillus</taxon>
    </lineage>
</organism>
<evidence type="ECO:0000256" key="1">
    <source>
        <dbReference type="SAM" id="Phobius"/>
    </source>
</evidence>
<dbReference type="EMBL" id="CP129013">
    <property type="protein sequence ID" value="WLR41767.1"/>
    <property type="molecule type" value="Genomic_DNA"/>
</dbReference>
<accession>A0ABY9JQT5</accession>